<dbReference type="KEGG" id="fcy:FRACYDRAFT_246400"/>
<keyword evidence="2 4" id="KW-0863">Zinc-finger</keyword>
<keyword evidence="1" id="KW-0479">Metal-binding</keyword>
<dbReference type="Proteomes" id="UP000095751">
    <property type="component" value="Unassembled WGS sequence"/>
</dbReference>
<evidence type="ECO:0000313" key="6">
    <source>
        <dbReference type="EMBL" id="OEU11286.1"/>
    </source>
</evidence>
<evidence type="ECO:0000313" key="7">
    <source>
        <dbReference type="Proteomes" id="UP000095751"/>
    </source>
</evidence>
<evidence type="ECO:0000259" key="5">
    <source>
        <dbReference type="PROSITE" id="PS50865"/>
    </source>
</evidence>
<gene>
    <name evidence="6" type="ORF">FRACYDRAFT_246400</name>
</gene>
<organism evidence="6 7">
    <name type="scientific">Fragilariopsis cylindrus CCMP1102</name>
    <dbReference type="NCBI Taxonomy" id="635003"/>
    <lineage>
        <taxon>Eukaryota</taxon>
        <taxon>Sar</taxon>
        <taxon>Stramenopiles</taxon>
        <taxon>Ochrophyta</taxon>
        <taxon>Bacillariophyta</taxon>
        <taxon>Bacillariophyceae</taxon>
        <taxon>Bacillariophycidae</taxon>
        <taxon>Bacillariales</taxon>
        <taxon>Bacillariaceae</taxon>
        <taxon>Fragilariopsis</taxon>
    </lineage>
</organism>
<reference evidence="6 7" key="1">
    <citation type="submission" date="2016-09" db="EMBL/GenBank/DDBJ databases">
        <title>Extensive genetic diversity and differential bi-allelic expression allows diatom success in the polar Southern Ocean.</title>
        <authorList>
            <consortium name="DOE Joint Genome Institute"/>
            <person name="Mock T."/>
            <person name="Otillar R.P."/>
            <person name="Strauss J."/>
            <person name="Dupont C."/>
            <person name="Frickenhaus S."/>
            <person name="Maumus F."/>
            <person name="Mcmullan M."/>
            <person name="Sanges R."/>
            <person name="Schmutz J."/>
            <person name="Toseland A."/>
            <person name="Valas R."/>
            <person name="Veluchamy A."/>
            <person name="Ward B.J."/>
            <person name="Allen A."/>
            <person name="Barry K."/>
            <person name="Falciatore A."/>
            <person name="Ferrante M."/>
            <person name="Fortunato A.E."/>
            <person name="Gloeckner G."/>
            <person name="Gruber A."/>
            <person name="Hipkin R."/>
            <person name="Janech M."/>
            <person name="Kroth P."/>
            <person name="Leese F."/>
            <person name="Lindquist E."/>
            <person name="Lyon B.R."/>
            <person name="Martin J."/>
            <person name="Mayer C."/>
            <person name="Parker M."/>
            <person name="Quesneville H."/>
            <person name="Raymond J."/>
            <person name="Uhlig C."/>
            <person name="Valentin K.U."/>
            <person name="Worden A.Z."/>
            <person name="Armbrust E.V."/>
            <person name="Bowler C."/>
            <person name="Green B."/>
            <person name="Moulton V."/>
            <person name="Van Oosterhout C."/>
            <person name="Grigoriev I."/>
        </authorList>
    </citation>
    <scope>NUCLEOTIDE SEQUENCE [LARGE SCALE GENOMIC DNA]</scope>
    <source>
        <strain evidence="6 7">CCMP1102</strain>
    </source>
</reference>
<evidence type="ECO:0000256" key="1">
    <source>
        <dbReference type="ARBA" id="ARBA00022723"/>
    </source>
</evidence>
<proteinExistence type="predicted"/>
<name>A0A1E7EZK9_9STRA</name>
<dbReference type="PROSITE" id="PS50865">
    <property type="entry name" value="ZF_MYND_2"/>
    <property type="match status" value="1"/>
</dbReference>
<keyword evidence="7" id="KW-1185">Reference proteome</keyword>
<dbReference type="Gene3D" id="6.10.140.2220">
    <property type="match status" value="1"/>
</dbReference>
<dbReference type="SUPFAM" id="SSF144232">
    <property type="entry name" value="HIT/MYND zinc finger-like"/>
    <property type="match status" value="1"/>
</dbReference>
<dbReference type="GO" id="GO:0008270">
    <property type="term" value="F:zinc ion binding"/>
    <property type="evidence" value="ECO:0007669"/>
    <property type="project" value="UniProtKB-KW"/>
</dbReference>
<protein>
    <recommendedName>
        <fullName evidence="5">MYND-type domain-containing protein</fullName>
    </recommendedName>
</protein>
<keyword evidence="3" id="KW-0862">Zinc</keyword>
<sequence length="177" mass="20953">MFVEFIQARDIERKYEDDHRHLMNDPEFVRFIFASCTQQYLESSNFKDKSRQHVIYTLLMLGIKCRYGTDPDDLEKFHKYHRDINTERGTIKVLARETTTHCNCMNEAKDIAKTMDTDARCSGCKLVFLKATLKYCDGCQHARYHDSDCQRNHWFEHQFDCKGSIRAKAKEAKAKEH</sequence>
<dbReference type="InterPro" id="IPR002893">
    <property type="entry name" value="Znf_MYND"/>
</dbReference>
<evidence type="ECO:0000256" key="2">
    <source>
        <dbReference type="ARBA" id="ARBA00022771"/>
    </source>
</evidence>
<evidence type="ECO:0000256" key="4">
    <source>
        <dbReference type="PROSITE-ProRule" id="PRU00134"/>
    </source>
</evidence>
<evidence type="ECO:0000256" key="3">
    <source>
        <dbReference type="ARBA" id="ARBA00022833"/>
    </source>
</evidence>
<accession>A0A1E7EZK9</accession>
<dbReference type="EMBL" id="KV784369">
    <property type="protein sequence ID" value="OEU11286.1"/>
    <property type="molecule type" value="Genomic_DNA"/>
</dbReference>
<feature type="domain" description="MYND-type" evidence="5">
    <location>
        <begin position="121"/>
        <end position="161"/>
    </location>
</feature>
<dbReference type="InParanoid" id="A0A1E7EZK9"/>
<dbReference type="AlphaFoldDB" id="A0A1E7EZK9"/>
<dbReference type="OrthoDB" id="71226at2759"/>